<feature type="compositionally biased region" description="Basic and acidic residues" evidence="1">
    <location>
        <begin position="98"/>
        <end position="108"/>
    </location>
</feature>
<organism evidence="2">
    <name type="scientific">Arundo donax</name>
    <name type="common">Giant reed</name>
    <name type="synonym">Donax arundinaceus</name>
    <dbReference type="NCBI Taxonomy" id="35708"/>
    <lineage>
        <taxon>Eukaryota</taxon>
        <taxon>Viridiplantae</taxon>
        <taxon>Streptophyta</taxon>
        <taxon>Embryophyta</taxon>
        <taxon>Tracheophyta</taxon>
        <taxon>Spermatophyta</taxon>
        <taxon>Magnoliopsida</taxon>
        <taxon>Liliopsida</taxon>
        <taxon>Poales</taxon>
        <taxon>Poaceae</taxon>
        <taxon>PACMAD clade</taxon>
        <taxon>Arundinoideae</taxon>
        <taxon>Arundineae</taxon>
        <taxon>Arundo</taxon>
    </lineage>
</organism>
<proteinExistence type="predicted"/>
<accession>A0A0A9QK70</accession>
<feature type="compositionally biased region" description="Low complexity" evidence="1">
    <location>
        <begin position="116"/>
        <end position="127"/>
    </location>
</feature>
<name>A0A0A9QK70_ARUDO</name>
<evidence type="ECO:0000313" key="2">
    <source>
        <dbReference type="EMBL" id="JAD56555.1"/>
    </source>
</evidence>
<reference evidence="2" key="2">
    <citation type="journal article" date="2015" name="Data Brief">
        <title>Shoot transcriptome of the giant reed, Arundo donax.</title>
        <authorList>
            <person name="Barrero R.A."/>
            <person name="Guerrero F.D."/>
            <person name="Moolhuijzen P."/>
            <person name="Goolsby J.A."/>
            <person name="Tidwell J."/>
            <person name="Bellgard S.E."/>
            <person name="Bellgard M.I."/>
        </authorList>
    </citation>
    <scope>NUCLEOTIDE SEQUENCE</scope>
    <source>
        <tissue evidence="2">Shoot tissue taken approximately 20 cm above the soil surface</tissue>
    </source>
</reference>
<feature type="compositionally biased region" description="Pro residues" evidence="1">
    <location>
        <begin position="128"/>
        <end position="139"/>
    </location>
</feature>
<dbReference type="EMBL" id="GBRH01241340">
    <property type="protein sequence ID" value="JAD56555.1"/>
    <property type="molecule type" value="Transcribed_RNA"/>
</dbReference>
<sequence>MSITRFVFLHYRICTTHAFTSRAKLCEASHIDVCQRDVELRAHPLHRAGRALARPARLLNPAGDVLRVQRPRHLSALLIRHGPRHPPSPPQHGQQVEHQARKNSSAEHGHRRRASSADVAGSAAAAAPPRPSRAQPPPLLSALHGLGRRRIRACSASPRCRGLSCRRAWTMEVEVRVGAVWPWKGK</sequence>
<dbReference type="AlphaFoldDB" id="A0A0A9QK70"/>
<reference evidence="2" key="1">
    <citation type="submission" date="2014-09" db="EMBL/GenBank/DDBJ databases">
        <authorList>
            <person name="Magalhaes I.L.F."/>
            <person name="Oliveira U."/>
            <person name="Santos F.R."/>
            <person name="Vidigal T.H.D.A."/>
            <person name="Brescovit A.D."/>
            <person name="Santos A.J."/>
        </authorList>
    </citation>
    <scope>NUCLEOTIDE SEQUENCE</scope>
    <source>
        <tissue evidence="2">Shoot tissue taken approximately 20 cm above the soil surface</tissue>
    </source>
</reference>
<feature type="region of interest" description="Disordered" evidence="1">
    <location>
        <begin position="80"/>
        <end position="141"/>
    </location>
</feature>
<evidence type="ECO:0000256" key="1">
    <source>
        <dbReference type="SAM" id="MobiDB-lite"/>
    </source>
</evidence>
<protein>
    <submittedName>
        <fullName evidence="2">Uncharacterized protein</fullName>
    </submittedName>
</protein>